<dbReference type="PANTHER" id="PTHR35184">
    <property type="entry name" value="YALI0C10208P"/>
    <property type="match status" value="1"/>
</dbReference>
<reference evidence="3" key="1">
    <citation type="submission" date="2021-03" db="EMBL/GenBank/DDBJ databases">
        <title>Revisited historic fungal species revealed as producer of novel bioactive compounds through whole genome sequencing and comparative genomics.</title>
        <authorList>
            <person name="Vignolle G.A."/>
            <person name="Hochenegger N."/>
            <person name="Mach R.L."/>
            <person name="Mach-Aigner A.R."/>
            <person name="Javad Rahimi M."/>
            <person name="Salim K.A."/>
            <person name="Chan C.M."/>
            <person name="Lim L.B.L."/>
            <person name="Cai F."/>
            <person name="Druzhinina I.S."/>
            <person name="U'Ren J.M."/>
            <person name="Derntl C."/>
        </authorList>
    </citation>
    <scope>NUCLEOTIDE SEQUENCE</scope>
    <source>
        <strain evidence="3">TUCIM 5799</strain>
    </source>
</reference>
<dbReference type="Pfam" id="PF11309">
    <property type="entry name" value="DUF3112"/>
    <property type="match status" value="1"/>
</dbReference>
<feature type="transmembrane region" description="Helical" evidence="2">
    <location>
        <begin position="176"/>
        <end position="196"/>
    </location>
</feature>
<comment type="caution">
    <text evidence="3">The sequence shown here is derived from an EMBL/GenBank/DDBJ whole genome shotgun (WGS) entry which is preliminary data.</text>
</comment>
<keyword evidence="2" id="KW-1133">Transmembrane helix</keyword>
<feature type="transmembrane region" description="Helical" evidence="2">
    <location>
        <begin position="131"/>
        <end position="156"/>
    </location>
</feature>
<dbReference type="EMBL" id="JAFIMR010000058">
    <property type="protein sequence ID" value="KAI1853051.1"/>
    <property type="molecule type" value="Genomic_DNA"/>
</dbReference>
<feature type="transmembrane region" description="Helical" evidence="2">
    <location>
        <begin position="249"/>
        <end position="269"/>
    </location>
</feature>
<proteinExistence type="predicted"/>
<feature type="transmembrane region" description="Helical" evidence="2">
    <location>
        <begin position="26"/>
        <end position="46"/>
    </location>
</feature>
<gene>
    <name evidence="3" type="ORF">JX265_012807</name>
</gene>
<organism evidence="3 4">
    <name type="scientific">Neoarthrinium moseri</name>
    <dbReference type="NCBI Taxonomy" id="1658444"/>
    <lineage>
        <taxon>Eukaryota</taxon>
        <taxon>Fungi</taxon>
        <taxon>Dikarya</taxon>
        <taxon>Ascomycota</taxon>
        <taxon>Pezizomycotina</taxon>
        <taxon>Sordariomycetes</taxon>
        <taxon>Xylariomycetidae</taxon>
        <taxon>Amphisphaeriales</taxon>
        <taxon>Apiosporaceae</taxon>
        <taxon>Neoarthrinium</taxon>
    </lineage>
</organism>
<feature type="compositionally biased region" description="Basic and acidic residues" evidence="1">
    <location>
        <begin position="324"/>
        <end position="334"/>
    </location>
</feature>
<feature type="transmembrane region" description="Helical" evidence="2">
    <location>
        <begin position="58"/>
        <end position="81"/>
    </location>
</feature>
<feature type="region of interest" description="Disordered" evidence="1">
    <location>
        <begin position="285"/>
        <end position="340"/>
    </location>
</feature>
<dbReference type="AlphaFoldDB" id="A0A9P9W9U6"/>
<evidence type="ECO:0000313" key="4">
    <source>
        <dbReference type="Proteomes" id="UP000829685"/>
    </source>
</evidence>
<dbReference type="InterPro" id="IPR021460">
    <property type="entry name" value="DUF3112"/>
</dbReference>
<feature type="transmembrane region" description="Helical" evidence="2">
    <location>
        <begin position="87"/>
        <end position="111"/>
    </location>
</feature>
<feature type="transmembrane region" description="Helical" evidence="2">
    <location>
        <begin position="208"/>
        <end position="229"/>
    </location>
</feature>
<feature type="compositionally biased region" description="Acidic residues" evidence="1">
    <location>
        <begin position="299"/>
        <end position="312"/>
    </location>
</feature>
<protein>
    <submittedName>
        <fullName evidence="3">Uncharacterized protein</fullName>
    </submittedName>
</protein>
<name>A0A9P9W9U6_9PEZI</name>
<evidence type="ECO:0000256" key="2">
    <source>
        <dbReference type="SAM" id="Phobius"/>
    </source>
</evidence>
<dbReference type="Proteomes" id="UP000829685">
    <property type="component" value="Unassembled WGS sequence"/>
</dbReference>
<keyword evidence="2" id="KW-0472">Membrane</keyword>
<accession>A0A9P9W9U6</accession>
<keyword evidence="2" id="KW-0812">Transmembrane</keyword>
<dbReference type="PANTHER" id="PTHR35184:SF1">
    <property type="entry name" value="INTEGRAL MEMBRANE PROTEIN"/>
    <property type="match status" value="1"/>
</dbReference>
<evidence type="ECO:0000256" key="1">
    <source>
        <dbReference type="SAM" id="MobiDB-lite"/>
    </source>
</evidence>
<sequence length="340" mass="37499">MSSSSGPPYMPNMAQVGGLPTIIPDVPISATLIFVYLCLAVTHMTIFRVNLKRDHKFVFSGLLFGLSMARTAALAMRIAWATHQTNISIGIAANILTQAGVVLLFVANLFFAQRIVRAYHPTFGWHTGARIVFRFLVASVIACLIMVIVCTVHSFYTLDTVARQMDRKVQLTASVYLAFLAFVPAPAVIIASLFPSKTRVEKFGQGRFRTKIALLLFTSLLLTLGAGFRVGTNFAARPQNDPAWYHHKACYYCFNYAIEIIVSTLYAAVRFDRRFHIPDGAKGPGDYAQGVTGPRVNTEEEAFGPERSEDEATIGGATPTESAWEERFRKEQKSEAGTTV</sequence>
<evidence type="ECO:0000313" key="3">
    <source>
        <dbReference type="EMBL" id="KAI1853051.1"/>
    </source>
</evidence>
<keyword evidence="4" id="KW-1185">Reference proteome</keyword>